<dbReference type="Gene3D" id="1.20.1280.50">
    <property type="match status" value="1"/>
</dbReference>
<evidence type="ECO:0000313" key="4">
    <source>
        <dbReference type="Proteomes" id="UP001054889"/>
    </source>
</evidence>
<dbReference type="Pfam" id="PF23635">
    <property type="entry name" value="Beta-prop_AT5G49610-like"/>
    <property type="match status" value="1"/>
</dbReference>
<dbReference type="InterPro" id="IPR056594">
    <property type="entry name" value="AT5G49610-like_b-prop"/>
</dbReference>
<dbReference type="SUPFAM" id="SSF81383">
    <property type="entry name" value="F-box domain"/>
    <property type="match status" value="1"/>
</dbReference>
<proteinExistence type="predicted"/>
<dbReference type="SMART" id="SM00256">
    <property type="entry name" value="FBOX"/>
    <property type="match status" value="1"/>
</dbReference>
<protein>
    <recommendedName>
        <fullName evidence="2">F-box domain-containing protein</fullName>
    </recommendedName>
</protein>
<organism evidence="3 4">
    <name type="scientific">Eleusine coracana subsp. coracana</name>
    <dbReference type="NCBI Taxonomy" id="191504"/>
    <lineage>
        <taxon>Eukaryota</taxon>
        <taxon>Viridiplantae</taxon>
        <taxon>Streptophyta</taxon>
        <taxon>Embryophyta</taxon>
        <taxon>Tracheophyta</taxon>
        <taxon>Spermatophyta</taxon>
        <taxon>Magnoliopsida</taxon>
        <taxon>Liliopsida</taxon>
        <taxon>Poales</taxon>
        <taxon>Poaceae</taxon>
        <taxon>PACMAD clade</taxon>
        <taxon>Chloridoideae</taxon>
        <taxon>Cynodonteae</taxon>
        <taxon>Eleusininae</taxon>
        <taxon>Eleusine</taxon>
    </lineage>
</organism>
<dbReference type="EMBL" id="BQKI01000073">
    <property type="protein sequence ID" value="GJN18648.1"/>
    <property type="molecule type" value="Genomic_DNA"/>
</dbReference>
<keyword evidence="4" id="KW-1185">Reference proteome</keyword>
<dbReference type="AlphaFoldDB" id="A0AAV5E7C4"/>
<dbReference type="Pfam" id="PF12937">
    <property type="entry name" value="F-box-like"/>
    <property type="match status" value="1"/>
</dbReference>
<name>A0AAV5E7C4_ELECO</name>
<sequence length="431" mass="48302">MTGEVSHPPPAKRQKKPSTTGSGASSLGDDLLHEIFLRLPSLATLVRAAHTCRSWRRAVASCRAFRRRFRATHPAPHLGLYSFQASAAPPAAFPSFAPTRFAGKDQAAAVRGGDFFLTSLEERSDGAHGWEIHDCHGGYVLLCNGDQKTMCVINPLAPRSRRFFQFSYKDMIDGHRGIPVLHKACLLLASEEDEDPFSFRVVRIANDESRLRAKVFSSDTQEWSLYPWVHLREEGPPAGSGPGSTSWLLRTNMQANGFMYWIYTTQRRMVTLDTATMSFSVDELPICRGDSTFSIGETSNGESCILYAFNDFRVRVLPREINTDGVQKWLLGKSEQLETELHRVLGKQAMKYCYGLQVVAVRDGFAYLATLNKLHCAGAKSWILSLSLETMKLQDTLFERTSQSCFYPYVMSWPSTLLGNYGFFALEYGNT</sequence>
<dbReference type="InterPro" id="IPR001810">
    <property type="entry name" value="F-box_dom"/>
</dbReference>
<evidence type="ECO:0000313" key="3">
    <source>
        <dbReference type="EMBL" id="GJN18648.1"/>
    </source>
</evidence>
<feature type="domain" description="F-box" evidence="2">
    <location>
        <begin position="27"/>
        <end position="68"/>
    </location>
</feature>
<evidence type="ECO:0000256" key="1">
    <source>
        <dbReference type="SAM" id="MobiDB-lite"/>
    </source>
</evidence>
<dbReference type="PANTHER" id="PTHR33207">
    <property type="entry name" value="F-BOX DOMAIN CONTAINING PROTEIN-RELATED"/>
    <property type="match status" value="1"/>
</dbReference>
<feature type="region of interest" description="Disordered" evidence="1">
    <location>
        <begin position="1"/>
        <end position="25"/>
    </location>
</feature>
<reference evidence="3" key="1">
    <citation type="journal article" date="2018" name="DNA Res.">
        <title>Multiple hybrid de novo genome assembly of finger millet, an orphan allotetraploid crop.</title>
        <authorList>
            <person name="Hatakeyama M."/>
            <person name="Aluri S."/>
            <person name="Balachadran M.T."/>
            <person name="Sivarajan S.R."/>
            <person name="Patrignani A."/>
            <person name="Gruter S."/>
            <person name="Poveda L."/>
            <person name="Shimizu-Inatsugi R."/>
            <person name="Baeten J."/>
            <person name="Francoijs K.J."/>
            <person name="Nataraja K.N."/>
            <person name="Reddy Y.A.N."/>
            <person name="Phadnis S."/>
            <person name="Ravikumar R.L."/>
            <person name="Schlapbach R."/>
            <person name="Sreeman S.M."/>
            <person name="Shimizu K.K."/>
        </authorList>
    </citation>
    <scope>NUCLEOTIDE SEQUENCE</scope>
</reference>
<reference evidence="3" key="2">
    <citation type="submission" date="2021-12" db="EMBL/GenBank/DDBJ databases">
        <title>Resequencing data analysis of finger millet.</title>
        <authorList>
            <person name="Hatakeyama M."/>
            <person name="Aluri S."/>
            <person name="Balachadran M.T."/>
            <person name="Sivarajan S.R."/>
            <person name="Poveda L."/>
            <person name="Shimizu-Inatsugi R."/>
            <person name="Schlapbach R."/>
            <person name="Sreeman S.M."/>
            <person name="Shimizu K.K."/>
        </authorList>
    </citation>
    <scope>NUCLEOTIDE SEQUENCE</scope>
</reference>
<evidence type="ECO:0000259" key="2">
    <source>
        <dbReference type="SMART" id="SM00256"/>
    </source>
</evidence>
<gene>
    <name evidence="3" type="primary">gb05829</name>
    <name evidence="3" type="ORF">PR202_gb05829</name>
</gene>
<comment type="caution">
    <text evidence="3">The sequence shown here is derived from an EMBL/GenBank/DDBJ whole genome shotgun (WGS) entry which is preliminary data.</text>
</comment>
<dbReference type="Proteomes" id="UP001054889">
    <property type="component" value="Unassembled WGS sequence"/>
</dbReference>
<dbReference type="InterPro" id="IPR036047">
    <property type="entry name" value="F-box-like_dom_sf"/>
</dbReference>
<accession>A0AAV5E7C4</accession>